<keyword evidence="2" id="KW-0472">Membrane</keyword>
<accession>A0AAD7H190</accession>
<organism evidence="3 4">
    <name type="scientific">Mycena rosella</name>
    <name type="common">Pink bonnet</name>
    <name type="synonym">Agaricus rosellus</name>
    <dbReference type="NCBI Taxonomy" id="1033263"/>
    <lineage>
        <taxon>Eukaryota</taxon>
        <taxon>Fungi</taxon>
        <taxon>Dikarya</taxon>
        <taxon>Basidiomycota</taxon>
        <taxon>Agaricomycotina</taxon>
        <taxon>Agaricomycetes</taxon>
        <taxon>Agaricomycetidae</taxon>
        <taxon>Agaricales</taxon>
        <taxon>Marasmiineae</taxon>
        <taxon>Mycenaceae</taxon>
        <taxon>Mycena</taxon>
    </lineage>
</organism>
<name>A0AAD7H190_MYCRO</name>
<dbReference type="AlphaFoldDB" id="A0AAD7H190"/>
<protein>
    <submittedName>
        <fullName evidence="3">Uncharacterized protein</fullName>
    </submittedName>
</protein>
<evidence type="ECO:0000313" key="4">
    <source>
        <dbReference type="Proteomes" id="UP001221757"/>
    </source>
</evidence>
<dbReference type="Proteomes" id="UP001221757">
    <property type="component" value="Unassembled WGS sequence"/>
</dbReference>
<keyword evidence="2" id="KW-0812">Transmembrane</keyword>
<evidence type="ECO:0000256" key="2">
    <source>
        <dbReference type="SAM" id="Phobius"/>
    </source>
</evidence>
<sequence>MSSMNSDSGTSPLYRYAVLAAVFLFASVFATVYVRSRLEQRRRELARGFGDFGFEFEFDPRMKPPLFDAYLPAAAQVPRPIPRAEAPREWDEIMPLSISHGPQNSSPAGKDAAPSEPEPAPSRLFVSVIVSMPLPPQPIRAAPDDEEAPLPYLEIGLAEVDVLHTGSRGGTKSVL</sequence>
<keyword evidence="2" id="KW-1133">Transmembrane helix</keyword>
<evidence type="ECO:0000256" key="1">
    <source>
        <dbReference type="SAM" id="MobiDB-lite"/>
    </source>
</evidence>
<reference evidence="3" key="1">
    <citation type="submission" date="2023-03" db="EMBL/GenBank/DDBJ databases">
        <title>Massive genome expansion in bonnet fungi (Mycena s.s.) driven by repeated elements and novel gene families across ecological guilds.</title>
        <authorList>
            <consortium name="Lawrence Berkeley National Laboratory"/>
            <person name="Harder C.B."/>
            <person name="Miyauchi S."/>
            <person name="Viragh M."/>
            <person name="Kuo A."/>
            <person name="Thoen E."/>
            <person name="Andreopoulos B."/>
            <person name="Lu D."/>
            <person name="Skrede I."/>
            <person name="Drula E."/>
            <person name="Henrissat B."/>
            <person name="Morin E."/>
            <person name="Kohler A."/>
            <person name="Barry K."/>
            <person name="LaButti K."/>
            <person name="Morin E."/>
            <person name="Salamov A."/>
            <person name="Lipzen A."/>
            <person name="Mereny Z."/>
            <person name="Hegedus B."/>
            <person name="Baldrian P."/>
            <person name="Stursova M."/>
            <person name="Weitz H."/>
            <person name="Taylor A."/>
            <person name="Grigoriev I.V."/>
            <person name="Nagy L.G."/>
            <person name="Martin F."/>
            <person name="Kauserud H."/>
        </authorList>
    </citation>
    <scope>NUCLEOTIDE SEQUENCE</scope>
    <source>
        <strain evidence="3">CBHHK067</strain>
    </source>
</reference>
<dbReference type="EMBL" id="JARKIE010000002">
    <property type="protein sequence ID" value="KAJ7709634.1"/>
    <property type="molecule type" value="Genomic_DNA"/>
</dbReference>
<gene>
    <name evidence="3" type="ORF">B0H17DRAFT_1028536</name>
</gene>
<proteinExistence type="predicted"/>
<keyword evidence="4" id="KW-1185">Reference proteome</keyword>
<comment type="caution">
    <text evidence="3">The sequence shown here is derived from an EMBL/GenBank/DDBJ whole genome shotgun (WGS) entry which is preliminary data.</text>
</comment>
<feature type="transmembrane region" description="Helical" evidence="2">
    <location>
        <begin position="13"/>
        <end position="34"/>
    </location>
</feature>
<evidence type="ECO:0000313" key="3">
    <source>
        <dbReference type="EMBL" id="KAJ7709634.1"/>
    </source>
</evidence>
<feature type="region of interest" description="Disordered" evidence="1">
    <location>
        <begin position="92"/>
        <end position="119"/>
    </location>
</feature>